<organism evidence="2 3">
    <name type="scientific">Brevibacillus panacihumi</name>
    <dbReference type="NCBI Taxonomy" id="497735"/>
    <lineage>
        <taxon>Bacteria</taxon>
        <taxon>Bacillati</taxon>
        <taxon>Bacillota</taxon>
        <taxon>Bacilli</taxon>
        <taxon>Bacillales</taxon>
        <taxon>Paenibacillaceae</taxon>
        <taxon>Brevibacillus</taxon>
    </lineage>
</organism>
<sequence>MIHLFQKGSDAEAPVLLLLHGTGGNERDMLPLAPMIHPGSSVLSVRGNVLENGMPRYFRRLAEGVFDEQDLIFRTEELQAFLDQASSEYEFDRGNIVAVGYSNGANIAGSLLFHYENALRGAILYHPMVPRRGIALPDLAGIPIFIGAGKNDPICPLPETEELSRLLEEAGASVNLHWEMYGHQLTEGEVRASAAWFANNFIDIA</sequence>
<comment type="caution">
    <text evidence="2">The sequence shown here is derived from an EMBL/GenBank/DDBJ whole genome shotgun (WGS) entry which is preliminary data.</text>
</comment>
<dbReference type="InterPro" id="IPR029058">
    <property type="entry name" value="AB_hydrolase_fold"/>
</dbReference>
<dbReference type="InterPro" id="IPR002925">
    <property type="entry name" value="Dienelactn_hydro"/>
</dbReference>
<dbReference type="Gene3D" id="3.40.50.1820">
    <property type="entry name" value="alpha/beta hydrolase"/>
    <property type="match status" value="1"/>
</dbReference>
<dbReference type="RefSeq" id="WP_122913461.1">
    <property type="nucleotide sequence ID" value="NZ_RHHT01000025.1"/>
</dbReference>
<name>A0A3M8CRL0_9BACL</name>
<keyword evidence="2" id="KW-0378">Hydrolase</keyword>
<proteinExistence type="predicted"/>
<evidence type="ECO:0000313" key="2">
    <source>
        <dbReference type="EMBL" id="RNB78410.1"/>
    </source>
</evidence>
<gene>
    <name evidence="2" type="ORF">EDM58_11440</name>
</gene>
<evidence type="ECO:0000313" key="3">
    <source>
        <dbReference type="Proteomes" id="UP000281915"/>
    </source>
</evidence>
<dbReference type="Pfam" id="PF01738">
    <property type="entry name" value="DLH"/>
    <property type="match status" value="1"/>
</dbReference>
<dbReference type="EMBL" id="RHHT01000025">
    <property type="protein sequence ID" value="RNB78410.1"/>
    <property type="molecule type" value="Genomic_DNA"/>
</dbReference>
<reference evidence="2 3" key="1">
    <citation type="submission" date="2018-10" db="EMBL/GenBank/DDBJ databases">
        <title>Phylogenomics of Brevibacillus.</title>
        <authorList>
            <person name="Dunlap C."/>
        </authorList>
    </citation>
    <scope>NUCLEOTIDE SEQUENCE [LARGE SCALE GENOMIC DNA]</scope>
    <source>
        <strain evidence="2 3">JCM 15085</strain>
    </source>
</reference>
<dbReference type="Proteomes" id="UP000281915">
    <property type="component" value="Unassembled WGS sequence"/>
</dbReference>
<feature type="domain" description="Dienelactone hydrolase" evidence="1">
    <location>
        <begin position="76"/>
        <end position="178"/>
    </location>
</feature>
<dbReference type="AlphaFoldDB" id="A0A3M8CRL0"/>
<protein>
    <submittedName>
        <fullName evidence="2">Alpha/beta hydrolase</fullName>
    </submittedName>
</protein>
<dbReference type="SUPFAM" id="SSF53474">
    <property type="entry name" value="alpha/beta-Hydrolases"/>
    <property type="match status" value="1"/>
</dbReference>
<accession>A0A3M8CRL0</accession>
<evidence type="ECO:0000259" key="1">
    <source>
        <dbReference type="Pfam" id="PF01738"/>
    </source>
</evidence>
<dbReference type="GO" id="GO:0016787">
    <property type="term" value="F:hydrolase activity"/>
    <property type="evidence" value="ECO:0007669"/>
    <property type="project" value="UniProtKB-KW"/>
</dbReference>